<dbReference type="RefSeq" id="WP_091621865.1">
    <property type="nucleotide sequence ID" value="NZ_FOEF01000013.1"/>
</dbReference>
<evidence type="ECO:0000313" key="3">
    <source>
        <dbReference type="Proteomes" id="UP000198582"/>
    </source>
</evidence>
<feature type="compositionally biased region" description="Basic and acidic residues" evidence="1">
    <location>
        <begin position="36"/>
        <end position="60"/>
    </location>
</feature>
<evidence type="ECO:0000256" key="1">
    <source>
        <dbReference type="SAM" id="MobiDB-lite"/>
    </source>
</evidence>
<sequence>MGINFDEIKNKAQDALREHGDKIEEGLDKAAGFAKSKVEGHDSKIDGGVEKAKDFLDKFSGKPGEGEQPPAAPPQP</sequence>
<keyword evidence="3" id="KW-1185">Reference proteome</keyword>
<organism evidence="2 3">
    <name type="scientific">Amycolatopsis saalfeldensis</name>
    <dbReference type="NCBI Taxonomy" id="394193"/>
    <lineage>
        <taxon>Bacteria</taxon>
        <taxon>Bacillati</taxon>
        <taxon>Actinomycetota</taxon>
        <taxon>Actinomycetes</taxon>
        <taxon>Pseudonocardiales</taxon>
        <taxon>Pseudonocardiaceae</taxon>
        <taxon>Amycolatopsis</taxon>
    </lineage>
</organism>
<evidence type="ECO:0000313" key="2">
    <source>
        <dbReference type="EMBL" id="SEP49927.1"/>
    </source>
</evidence>
<gene>
    <name evidence="2" type="ORF">SAMN04489732_113266</name>
</gene>
<dbReference type="Pfam" id="PF14013">
    <property type="entry name" value="MT0933_antitox"/>
    <property type="match status" value="1"/>
</dbReference>
<dbReference type="Proteomes" id="UP000198582">
    <property type="component" value="Unassembled WGS sequence"/>
</dbReference>
<name>A0A1H8YCU2_9PSEU</name>
<dbReference type="STRING" id="394193.SAMN04489732_113266"/>
<feature type="region of interest" description="Disordered" evidence="1">
    <location>
        <begin position="34"/>
        <end position="76"/>
    </location>
</feature>
<accession>A0A1H8YCU2</accession>
<proteinExistence type="predicted"/>
<dbReference type="AlphaFoldDB" id="A0A1H8YCU2"/>
<reference evidence="2 3" key="1">
    <citation type="submission" date="2016-10" db="EMBL/GenBank/DDBJ databases">
        <authorList>
            <person name="de Groot N.N."/>
        </authorList>
    </citation>
    <scope>NUCLEOTIDE SEQUENCE [LARGE SCALE GENOMIC DNA]</scope>
    <source>
        <strain evidence="2 3">DSM 44993</strain>
    </source>
</reference>
<dbReference type="InterPro" id="IPR028037">
    <property type="entry name" value="Antitoxin_Rv0909/MT0933"/>
</dbReference>
<dbReference type="OrthoDB" id="3579262at2"/>
<protein>
    <submittedName>
        <fullName evidence="2">MT0933-like antitoxin protein</fullName>
    </submittedName>
</protein>
<dbReference type="EMBL" id="FOEF01000013">
    <property type="protein sequence ID" value="SEP49927.1"/>
    <property type="molecule type" value="Genomic_DNA"/>
</dbReference>